<organism evidence="9 10">
    <name type="scientific">Chloropicon roscoffensis</name>
    <dbReference type="NCBI Taxonomy" id="1461544"/>
    <lineage>
        <taxon>Eukaryota</taxon>
        <taxon>Viridiplantae</taxon>
        <taxon>Chlorophyta</taxon>
        <taxon>Chloropicophyceae</taxon>
        <taxon>Chloropicales</taxon>
        <taxon>Chloropicaceae</taxon>
        <taxon>Chloropicon</taxon>
    </lineage>
</organism>
<feature type="chain" id="PRO_5043522780" evidence="8">
    <location>
        <begin position="21"/>
        <end position="86"/>
    </location>
</feature>
<evidence type="ECO:0000256" key="8">
    <source>
        <dbReference type="SAM" id="SignalP"/>
    </source>
</evidence>
<evidence type="ECO:0000256" key="4">
    <source>
        <dbReference type="ARBA" id="ARBA00022927"/>
    </source>
</evidence>
<evidence type="ECO:0000256" key="7">
    <source>
        <dbReference type="ARBA" id="ARBA00024203"/>
    </source>
</evidence>
<proteinExistence type="inferred from homology"/>
<keyword evidence="6" id="KW-0472">Membrane</keyword>
<keyword evidence="10" id="KW-1185">Reference proteome</keyword>
<keyword evidence="8" id="KW-0732">Signal</keyword>
<evidence type="ECO:0000256" key="1">
    <source>
        <dbReference type="ARBA" id="ARBA00004370"/>
    </source>
</evidence>
<dbReference type="PANTHER" id="PTHR15858">
    <property type="entry name" value="IMMEDIATE EARLY RESPONSE 3-INTERACTING PROTEIN 1"/>
    <property type="match status" value="1"/>
</dbReference>
<evidence type="ECO:0000313" key="9">
    <source>
        <dbReference type="EMBL" id="WZN62247.1"/>
    </source>
</evidence>
<comment type="subcellular location">
    <subcellularLocation>
        <location evidence="1">Membrane</location>
    </subcellularLocation>
</comment>
<dbReference type="Pfam" id="PF08571">
    <property type="entry name" value="Yos1"/>
    <property type="match status" value="1"/>
</dbReference>
<dbReference type="GO" id="GO:0006888">
    <property type="term" value="P:endoplasmic reticulum to Golgi vesicle-mediated transport"/>
    <property type="evidence" value="ECO:0007669"/>
    <property type="project" value="TreeGrafter"/>
</dbReference>
<protein>
    <submittedName>
        <fullName evidence="9">Yos1-like protein</fullName>
    </submittedName>
</protein>
<dbReference type="GO" id="GO:0000139">
    <property type="term" value="C:Golgi membrane"/>
    <property type="evidence" value="ECO:0007669"/>
    <property type="project" value="TreeGrafter"/>
</dbReference>
<evidence type="ECO:0000313" key="10">
    <source>
        <dbReference type="Proteomes" id="UP001472866"/>
    </source>
</evidence>
<evidence type="ECO:0000256" key="2">
    <source>
        <dbReference type="ARBA" id="ARBA00022448"/>
    </source>
</evidence>
<feature type="signal peptide" evidence="8">
    <location>
        <begin position="1"/>
        <end position="20"/>
    </location>
</feature>
<dbReference type="PANTHER" id="PTHR15858:SF0">
    <property type="entry name" value="IMMEDIATE EARLY RESPONSE 3-INTERACTING PROTEIN 1"/>
    <property type="match status" value="1"/>
</dbReference>
<keyword evidence="4" id="KW-0653">Protein transport</keyword>
<comment type="similarity">
    <text evidence="7">Belongs to the YOS1 family.</text>
</comment>
<dbReference type="GO" id="GO:0005789">
    <property type="term" value="C:endoplasmic reticulum membrane"/>
    <property type="evidence" value="ECO:0007669"/>
    <property type="project" value="TreeGrafter"/>
</dbReference>
<reference evidence="9 10" key="1">
    <citation type="submission" date="2024-03" db="EMBL/GenBank/DDBJ databases">
        <title>Complete genome sequence of the green alga Chloropicon roscoffensis RCC1871.</title>
        <authorList>
            <person name="Lemieux C."/>
            <person name="Pombert J.-F."/>
            <person name="Otis C."/>
            <person name="Turmel M."/>
        </authorList>
    </citation>
    <scope>NUCLEOTIDE SEQUENCE [LARGE SCALE GENOMIC DNA]</scope>
    <source>
        <strain evidence="9 10">RCC1871</strain>
    </source>
</reference>
<evidence type="ECO:0000256" key="3">
    <source>
        <dbReference type="ARBA" id="ARBA00022692"/>
    </source>
</evidence>
<dbReference type="GO" id="GO:0030134">
    <property type="term" value="C:COPII-coated ER to Golgi transport vesicle"/>
    <property type="evidence" value="ECO:0007669"/>
    <property type="project" value="TreeGrafter"/>
</dbReference>
<evidence type="ECO:0000256" key="6">
    <source>
        <dbReference type="ARBA" id="ARBA00023136"/>
    </source>
</evidence>
<name>A0AAX4P7S0_9CHLO</name>
<keyword evidence="5" id="KW-1133">Transmembrane helix</keyword>
<evidence type="ECO:0000256" key="5">
    <source>
        <dbReference type="ARBA" id="ARBA00022989"/>
    </source>
</evidence>
<gene>
    <name evidence="9" type="ORF">HKI87_05g37830</name>
</gene>
<dbReference type="Proteomes" id="UP001472866">
    <property type="component" value="Chromosome 05"/>
</dbReference>
<keyword evidence="2" id="KW-0813">Transport</keyword>
<dbReference type="InterPro" id="IPR013880">
    <property type="entry name" value="Yos1"/>
</dbReference>
<accession>A0AAX4P7S0</accession>
<keyword evidence="3" id="KW-0812">Transmembrane</keyword>
<dbReference type="EMBL" id="CP151505">
    <property type="protein sequence ID" value="WZN62247.1"/>
    <property type="molecule type" value="Genomic_DNA"/>
</dbReference>
<dbReference type="AlphaFoldDB" id="A0AAX4P7S0"/>
<sequence>MGMSLWQLLQAALLFTNAFAILNEDRFLKRYGITLASSSADNFYGGPTPNASLKAQVAGFLHACSYLRVPLIFLNTLVILVKTLFG</sequence>
<dbReference type="GO" id="GO:0015031">
    <property type="term" value="P:protein transport"/>
    <property type="evidence" value="ECO:0007669"/>
    <property type="project" value="UniProtKB-KW"/>
</dbReference>